<dbReference type="InterPro" id="IPR035105">
    <property type="entry name" value="Deoxycytidylate_deaminase_dom"/>
</dbReference>
<name>A0AAE9NR56_9GAMM</name>
<gene>
    <name evidence="7" type="ORF">LW347_20955</name>
</gene>
<dbReference type="NCBIfam" id="NF041025">
    <property type="entry name" value="antiphage_deaminase"/>
    <property type="match status" value="1"/>
</dbReference>
<dbReference type="CDD" id="cd01286">
    <property type="entry name" value="deoxycytidylate_deaminase"/>
    <property type="match status" value="1"/>
</dbReference>
<sequence>MENKDVPPTVEFRNDSELIIGLVAAVGTNLDSIKMSIRDMLIAYGYDVKEIRISSDIIKKFIKAPESAENYIRIDTLMSEGNRLRKTSKNNAFLSLAACALISSIRNKNDAKVPLPAPRRAYIIHSLKHPEEVNLLREIYTNGFYLIGVYADEERRKKYLKNHKYISDENVKKLIKRDADENEKWGQHTRDTYELSDFFINFDNNIDKVNNQLWRFFDLLFGRPNISPTFDEYAMSMAYSASLRSADLSRQVGAVLTKNKMILSTGANDIPVFGGGLYWPELINDEIQDIENGRDHKRGYDSNTREKEKIISDIIEKISQKIKSDDYREIQENEDSIKKIVLETLNNSKIKDITEYGRVVHAEMEAILSCARSEINAYMGTLYCTTFPCHNCAKHIVASGIKRVIYIEPYPKSKAFEFHDDSISSSENKNEKGKVIFEPFVGVGPRCFFNLFSINLGIGYKIKRKDDKGNVVKWDRSNGKLRIQMMPSSYIEKEVKAADSLNQLIKETENE</sequence>
<dbReference type="GO" id="GO:0004132">
    <property type="term" value="F:dCMP deaminase activity"/>
    <property type="evidence" value="ECO:0007669"/>
    <property type="project" value="TreeGrafter"/>
</dbReference>
<evidence type="ECO:0000256" key="2">
    <source>
        <dbReference type="ARBA" id="ARBA00006576"/>
    </source>
</evidence>
<dbReference type="SUPFAM" id="SSF53927">
    <property type="entry name" value="Cytidine deaminase-like"/>
    <property type="match status" value="1"/>
</dbReference>
<evidence type="ECO:0000259" key="6">
    <source>
        <dbReference type="PROSITE" id="PS51747"/>
    </source>
</evidence>
<evidence type="ECO:0000256" key="1">
    <source>
        <dbReference type="ARBA" id="ARBA00001947"/>
    </source>
</evidence>
<dbReference type="GO" id="GO:0005737">
    <property type="term" value="C:cytoplasm"/>
    <property type="evidence" value="ECO:0007669"/>
    <property type="project" value="TreeGrafter"/>
</dbReference>
<feature type="domain" description="CMP/dCMP-type deaminase" evidence="6">
    <location>
        <begin position="229"/>
        <end position="419"/>
    </location>
</feature>
<dbReference type="PROSITE" id="PS51747">
    <property type="entry name" value="CYT_DCMP_DEAMINASES_2"/>
    <property type="match status" value="1"/>
</dbReference>
<dbReference type="InterPro" id="IPR016192">
    <property type="entry name" value="APOBEC/CMP_deaminase_Zn-bd"/>
</dbReference>
<dbReference type="Gene3D" id="3.40.50.300">
    <property type="entry name" value="P-loop containing nucleotide triphosphate hydrolases"/>
    <property type="match status" value="1"/>
</dbReference>
<evidence type="ECO:0000256" key="4">
    <source>
        <dbReference type="ARBA" id="ARBA00022801"/>
    </source>
</evidence>
<proteinExistence type="inferred from homology"/>
<evidence type="ECO:0000313" key="7">
    <source>
        <dbReference type="EMBL" id="UVO08268.1"/>
    </source>
</evidence>
<dbReference type="Proteomes" id="UP001059272">
    <property type="component" value="Chromosome"/>
</dbReference>
<keyword evidence="5" id="KW-0862">Zinc</keyword>
<dbReference type="InterPro" id="IPR002125">
    <property type="entry name" value="CMP_dCMP_dom"/>
</dbReference>
<comment type="similarity">
    <text evidence="2">Belongs to the cytidine and deoxycytidylate deaminase family.</text>
</comment>
<evidence type="ECO:0000313" key="8">
    <source>
        <dbReference type="Proteomes" id="UP001059272"/>
    </source>
</evidence>
<dbReference type="InterPro" id="IPR027417">
    <property type="entry name" value="P-loop_NTPase"/>
</dbReference>
<organism evidence="7 8">
    <name type="scientific">Pectobacterium polonicum</name>
    <dbReference type="NCBI Taxonomy" id="2485124"/>
    <lineage>
        <taxon>Bacteria</taxon>
        <taxon>Pseudomonadati</taxon>
        <taxon>Pseudomonadota</taxon>
        <taxon>Gammaproteobacteria</taxon>
        <taxon>Enterobacterales</taxon>
        <taxon>Pectobacteriaceae</taxon>
        <taxon>Pectobacterium</taxon>
    </lineage>
</organism>
<dbReference type="AlphaFoldDB" id="A0AAE9NR56"/>
<evidence type="ECO:0000256" key="5">
    <source>
        <dbReference type="ARBA" id="ARBA00022833"/>
    </source>
</evidence>
<keyword evidence="4" id="KW-0378">Hydrolase</keyword>
<keyword evidence="3" id="KW-0479">Metal-binding</keyword>
<dbReference type="InterPro" id="IPR016193">
    <property type="entry name" value="Cytidine_deaminase-like"/>
</dbReference>
<dbReference type="EMBL" id="CP090065">
    <property type="protein sequence ID" value="UVO08268.1"/>
    <property type="molecule type" value="Genomic_DNA"/>
</dbReference>
<dbReference type="PROSITE" id="PS00903">
    <property type="entry name" value="CYT_DCMP_DEAMINASES_1"/>
    <property type="match status" value="1"/>
</dbReference>
<reference evidence="7" key="1">
    <citation type="submission" date="2021-12" db="EMBL/GenBank/DDBJ databases">
        <title>Genome sequence of novel Pectobacterium sp. causing blackleg.</title>
        <authorList>
            <person name="Wang J."/>
        </authorList>
    </citation>
    <scope>NUCLEOTIDE SEQUENCE</scope>
    <source>
        <strain evidence="7">BY21311</strain>
    </source>
</reference>
<dbReference type="RefSeq" id="WP_258883517.1">
    <property type="nucleotide sequence ID" value="NZ_CP090065.1"/>
</dbReference>
<dbReference type="Pfam" id="PF00383">
    <property type="entry name" value="dCMP_cyt_deam_1"/>
    <property type="match status" value="1"/>
</dbReference>
<dbReference type="GO" id="GO:0008270">
    <property type="term" value="F:zinc ion binding"/>
    <property type="evidence" value="ECO:0007669"/>
    <property type="project" value="InterPro"/>
</dbReference>
<accession>A0AAE9NR56</accession>
<dbReference type="Gene3D" id="3.40.140.10">
    <property type="entry name" value="Cytidine Deaminase, domain 2"/>
    <property type="match status" value="1"/>
</dbReference>
<evidence type="ECO:0000256" key="3">
    <source>
        <dbReference type="ARBA" id="ARBA00022723"/>
    </source>
</evidence>
<dbReference type="InterPro" id="IPR015517">
    <property type="entry name" value="dCMP_deaminase-rel"/>
</dbReference>
<dbReference type="PANTHER" id="PTHR11086">
    <property type="entry name" value="DEOXYCYTIDYLATE DEAMINASE-RELATED"/>
    <property type="match status" value="1"/>
</dbReference>
<dbReference type="PANTHER" id="PTHR11086:SF18">
    <property type="entry name" value="DEOXYCYTIDYLATE DEAMINASE"/>
    <property type="match status" value="1"/>
</dbReference>
<protein>
    <submittedName>
        <fullName evidence="7">dCMP deaminase family protein</fullName>
    </submittedName>
</protein>
<comment type="cofactor">
    <cofactor evidence="1">
        <name>Zn(2+)</name>
        <dbReference type="ChEBI" id="CHEBI:29105"/>
    </cofactor>
</comment>
<dbReference type="KEGG" id="ppoo:LW347_20955"/>